<dbReference type="AlphaFoldDB" id="A0A7W5FRJ8"/>
<evidence type="ECO:0000313" key="2">
    <source>
        <dbReference type="EMBL" id="MBB3114387.1"/>
    </source>
</evidence>
<accession>A0A7W5FRJ8</accession>
<keyword evidence="3" id="KW-1185">Reference proteome</keyword>
<dbReference type="Gene3D" id="3.30.530.20">
    <property type="match status" value="1"/>
</dbReference>
<comment type="caution">
    <text evidence="2">The sequence shown here is derived from an EMBL/GenBank/DDBJ whole genome shotgun (WGS) entry which is preliminary data.</text>
</comment>
<gene>
    <name evidence="2" type="ORF">FHS18_006508</name>
</gene>
<feature type="domain" description="Coenzyme Q-binding protein COQ10 START" evidence="1">
    <location>
        <begin position="49"/>
        <end position="122"/>
    </location>
</feature>
<dbReference type="EMBL" id="JACHXK010000031">
    <property type="protein sequence ID" value="MBB3114387.1"/>
    <property type="molecule type" value="Genomic_DNA"/>
</dbReference>
<dbReference type="Proteomes" id="UP000570361">
    <property type="component" value="Unassembled WGS sequence"/>
</dbReference>
<name>A0A7W5FRJ8_9BACL</name>
<dbReference type="Pfam" id="PF03364">
    <property type="entry name" value="Polyketide_cyc"/>
    <property type="match status" value="1"/>
</dbReference>
<reference evidence="2 3" key="1">
    <citation type="submission" date="2020-08" db="EMBL/GenBank/DDBJ databases">
        <title>Genomic Encyclopedia of Type Strains, Phase III (KMG-III): the genomes of soil and plant-associated and newly described type strains.</title>
        <authorList>
            <person name="Whitman W."/>
        </authorList>
    </citation>
    <scope>NUCLEOTIDE SEQUENCE [LARGE SCALE GENOMIC DNA]</scope>
    <source>
        <strain evidence="2 3">CECT 5862</strain>
    </source>
</reference>
<dbReference type="InterPro" id="IPR023393">
    <property type="entry name" value="START-like_dom_sf"/>
</dbReference>
<protein>
    <submittedName>
        <fullName evidence="2">Ligand-binding SRPBCC domain-containing protein</fullName>
    </submittedName>
</protein>
<proteinExistence type="predicted"/>
<evidence type="ECO:0000313" key="3">
    <source>
        <dbReference type="Proteomes" id="UP000570361"/>
    </source>
</evidence>
<dbReference type="SUPFAM" id="SSF55961">
    <property type="entry name" value="Bet v1-like"/>
    <property type="match status" value="1"/>
</dbReference>
<organism evidence="2 3">
    <name type="scientific">Paenibacillus phyllosphaerae</name>
    <dbReference type="NCBI Taxonomy" id="274593"/>
    <lineage>
        <taxon>Bacteria</taxon>
        <taxon>Bacillati</taxon>
        <taxon>Bacillota</taxon>
        <taxon>Bacilli</taxon>
        <taxon>Bacillales</taxon>
        <taxon>Paenibacillaceae</taxon>
        <taxon>Paenibacillus</taxon>
    </lineage>
</organism>
<evidence type="ECO:0000259" key="1">
    <source>
        <dbReference type="Pfam" id="PF03364"/>
    </source>
</evidence>
<dbReference type="InterPro" id="IPR005031">
    <property type="entry name" value="COQ10_START"/>
</dbReference>
<dbReference type="RefSeq" id="WP_183604424.1">
    <property type="nucleotide sequence ID" value="NZ_JACHXK010000031.1"/>
</dbReference>
<sequence>MPVIHSSIFVQASAEVCFDAALSIDIHMASTSRTRERAIAGRTSGLIQLGESVTWEAVHFGVKQRLTAVITELERPHRFVDEMVDGAFKRFWHEHRFVPQDGGTLMIDTFDYTAPLGWLGQVADGLFLTRYMDKFLRERNAYIKQACEQ</sequence>
<dbReference type="CDD" id="cd07820">
    <property type="entry name" value="SRPBCC_3"/>
    <property type="match status" value="1"/>
</dbReference>